<dbReference type="AlphaFoldDB" id="A0A0A9DFK3"/>
<evidence type="ECO:0000313" key="1">
    <source>
        <dbReference type="EMBL" id="JAD87379.1"/>
    </source>
</evidence>
<organism evidence="1">
    <name type="scientific">Arundo donax</name>
    <name type="common">Giant reed</name>
    <name type="synonym">Donax arundinaceus</name>
    <dbReference type="NCBI Taxonomy" id="35708"/>
    <lineage>
        <taxon>Eukaryota</taxon>
        <taxon>Viridiplantae</taxon>
        <taxon>Streptophyta</taxon>
        <taxon>Embryophyta</taxon>
        <taxon>Tracheophyta</taxon>
        <taxon>Spermatophyta</taxon>
        <taxon>Magnoliopsida</taxon>
        <taxon>Liliopsida</taxon>
        <taxon>Poales</taxon>
        <taxon>Poaceae</taxon>
        <taxon>PACMAD clade</taxon>
        <taxon>Arundinoideae</taxon>
        <taxon>Arundineae</taxon>
        <taxon>Arundo</taxon>
    </lineage>
</organism>
<reference evidence="1" key="1">
    <citation type="submission" date="2014-09" db="EMBL/GenBank/DDBJ databases">
        <authorList>
            <person name="Magalhaes I.L.F."/>
            <person name="Oliveira U."/>
            <person name="Santos F.R."/>
            <person name="Vidigal T.H.D.A."/>
            <person name="Brescovit A.D."/>
            <person name="Santos A.J."/>
        </authorList>
    </citation>
    <scope>NUCLEOTIDE SEQUENCE</scope>
    <source>
        <tissue evidence="1">Shoot tissue taken approximately 20 cm above the soil surface</tissue>
    </source>
</reference>
<reference evidence="1" key="2">
    <citation type="journal article" date="2015" name="Data Brief">
        <title>Shoot transcriptome of the giant reed, Arundo donax.</title>
        <authorList>
            <person name="Barrero R.A."/>
            <person name="Guerrero F.D."/>
            <person name="Moolhuijzen P."/>
            <person name="Goolsby J.A."/>
            <person name="Tidwell J."/>
            <person name="Bellgard S.E."/>
            <person name="Bellgard M.I."/>
        </authorList>
    </citation>
    <scope>NUCLEOTIDE SEQUENCE</scope>
    <source>
        <tissue evidence="1">Shoot tissue taken approximately 20 cm above the soil surface</tissue>
    </source>
</reference>
<name>A0A0A9DFK3_ARUDO</name>
<accession>A0A0A9DFK3</accession>
<protein>
    <submittedName>
        <fullName evidence="1">Uncharacterized protein</fullName>
    </submittedName>
</protein>
<dbReference type="EMBL" id="GBRH01210516">
    <property type="protein sequence ID" value="JAD87379.1"/>
    <property type="molecule type" value="Transcribed_RNA"/>
</dbReference>
<proteinExistence type="predicted"/>
<sequence>MLEPSEMINLILKLFVLYSRHHHKPLNSYRYPILKNSLVHHSKATSTKFPFWREKISDFFQMLQRHPPCHVLFCR</sequence>